<gene>
    <name evidence="3" type="ORF">CONPUDRAFT_140074</name>
</gene>
<dbReference type="Pfam" id="PF16010">
    <property type="entry name" value="CDH-cyt"/>
    <property type="match status" value="1"/>
</dbReference>
<dbReference type="SUPFAM" id="SSF49344">
    <property type="entry name" value="CBD9-like"/>
    <property type="match status" value="1"/>
</dbReference>
<evidence type="ECO:0000256" key="1">
    <source>
        <dbReference type="SAM" id="SignalP"/>
    </source>
</evidence>
<dbReference type="PANTHER" id="PTHR47797:SF5">
    <property type="entry name" value="CELLOBIOSE DEHYDROGENASE CYTOCHROME DOMAIN-CONTAINING PROTEIN"/>
    <property type="match status" value="1"/>
</dbReference>
<dbReference type="Proteomes" id="UP000053558">
    <property type="component" value="Unassembled WGS sequence"/>
</dbReference>
<dbReference type="Gene3D" id="2.60.40.1210">
    <property type="entry name" value="Cellobiose dehydrogenase, cytochrome domain"/>
    <property type="match status" value="1"/>
</dbReference>
<dbReference type="GeneID" id="19201446"/>
<keyword evidence="4" id="KW-1185">Reference proteome</keyword>
<dbReference type="CDD" id="cd09630">
    <property type="entry name" value="CDH_like_cytochrome"/>
    <property type="match status" value="1"/>
</dbReference>
<organism evidence="3 4">
    <name type="scientific">Coniophora puteana (strain RWD-64-598)</name>
    <name type="common">Brown rot fungus</name>
    <dbReference type="NCBI Taxonomy" id="741705"/>
    <lineage>
        <taxon>Eukaryota</taxon>
        <taxon>Fungi</taxon>
        <taxon>Dikarya</taxon>
        <taxon>Basidiomycota</taxon>
        <taxon>Agaricomycotina</taxon>
        <taxon>Agaricomycetes</taxon>
        <taxon>Agaricomycetidae</taxon>
        <taxon>Boletales</taxon>
        <taxon>Coniophorineae</taxon>
        <taxon>Coniophoraceae</taxon>
        <taxon>Coniophora</taxon>
    </lineage>
</organism>
<dbReference type="InterPro" id="IPR015920">
    <property type="entry name" value="Cellobiose_DH-like_cyt"/>
</dbReference>
<protein>
    <recommendedName>
        <fullName evidence="2">DOMON domain-containing protein</fullName>
    </recommendedName>
</protein>
<dbReference type="KEGG" id="cput:CONPUDRAFT_140074"/>
<dbReference type="OrthoDB" id="413885at2759"/>
<keyword evidence="1" id="KW-0732">Signal</keyword>
<accession>A0A5M3M9K1</accession>
<feature type="signal peptide" evidence="1">
    <location>
        <begin position="1"/>
        <end position="17"/>
    </location>
</feature>
<comment type="caution">
    <text evidence="3">The sequence shown here is derived from an EMBL/GenBank/DDBJ whole genome shotgun (WGS) entry which is preliminary data.</text>
</comment>
<dbReference type="SMART" id="SM00664">
    <property type="entry name" value="DoH"/>
    <property type="match status" value="1"/>
</dbReference>
<dbReference type="EMBL" id="JH711588">
    <property type="protein sequence ID" value="EIW75757.1"/>
    <property type="molecule type" value="Genomic_DNA"/>
</dbReference>
<name>A0A5M3M9K1_CONPW</name>
<proteinExistence type="predicted"/>
<evidence type="ECO:0000259" key="2">
    <source>
        <dbReference type="SMART" id="SM00664"/>
    </source>
</evidence>
<dbReference type="InterPro" id="IPR005018">
    <property type="entry name" value="DOMON_domain"/>
</dbReference>
<feature type="domain" description="DOMON" evidence="2">
    <location>
        <begin position="67"/>
        <end position="156"/>
    </location>
</feature>
<dbReference type="AlphaFoldDB" id="A0A5M3M9K1"/>
<dbReference type="PANTHER" id="PTHR47797">
    <property type="entry name" value="DEHYDROGENASE, PUTATIVE (AFU_ORTHOLOGUE AFUA_8G05805)-RELATED"/>
    <property type="match status" value="1"/>
</dbReference>
<dbReference type="RefSeq" id="XP_007774433.1">
    <property type="nucleotide sequence ID" value="XM_007776243.1"/>
</dbReference>
<sequence>MLTAALGLVALCGSALAQTSSTYTDPDNGIVFEGYTDQNVTVGFALPPINVDNEFLGEIIAPVTQQWVGIALGGTMLDNLLLVAWPYGENVVYSPRYATSYTLPTLYDGPVITSLVGTYVNETYWKWVFRCQNCTTWEGGSLNTTSTSATVYWVSSNVTVEDPASANSSFTKHNDGASWDENFVAAQQGLYWNWF</sequence>
<evidence type="ECO:0000313" key="4">
    <source>
        <dbReference type="Proteomes" id="UP000053558"/>
    </source>
</evidence>
<evidence type="ECO:0000313" key="3">
    <source>
        <dbReference type="EMBL" id="EIW75757.1"/>
    </source>
</evidence>
<reference evidence="4" key="1">
    <citation type="journal article" date="2012" name="Science">
        <title>The Paleozoic origin of enzymatic lignin decomposition reconstructed from 31 fungal genomes.</title>
        <authorList>
            <person name="Floudas D."/>
            <person name="Binder M."/>
            <person name="Riley R."/>
            <person name="Barry K."/>
            <person name="Blanchette R.A."/>
            <person name="Henrissat B."/>
            <person name="Martinez A.T."/>
            <person name="Otillar R."/>
            <person name="Spatafora J.W."/>
            <person name="Yadav J.S."/>
            <person name="Aerts A."/>
            <person name="Benoit I."/>
            <person name="Boyd A."/>
            <person name="Carlson A."/>
            <person name="Copeland A."/>
            <person name="Coutinho P.M."/>
            <person name="de Vries R.P."/>
            <person name="Ferreira P."/>
            <person name="Findley K."/>
            <person name="Foster B."/>
            <person name="Gaskell J."/>
            <person name="Glotzer D."/>
            <person name="Gorecki P."/>
            <person name="Heitman J."/>
            <person name="Hesse C."/>
            <person name="Hori C."/>
            <person name="Igarashi K."/>
            <person name="Jurgens J.A."/>
            <person name="Kallen N."/>
            <person name="Kersten P."/>
            <person name="Kohler A."/>
            <person name="Kuees U."/>
            <person name="Kumar T.K.A."/>
            <person name="Kuo A."/>
            <person name="LaButti K."/>
            <person name="Larrondo L.F."/>
            <person name="Lindquist E."/>
            <person name="Ling A."/>
            <person name="Lombard V."/>
            <person name="Lucas S."/>
            <person name="Lundell T."/>
            <person name="Martin R."/>
            <person name="McLaughlin D.J."/>
            <person name="Morgenstern I."/>
            <person name="Morin E."/>
            <person name="Murat C."/>
            <person name="Nagy L.G."/>
            <person name="Nolan M."/>
            <person name="Ohm R.A."/>
            <person name="Patyshakuliyeva A."/>
            <person name="Rokas A."/>
            <person name="Ruiz-Duenas F.J."/>
            <person name="Sabat G."/>
            <person name="Salamov A."/>
            <person name="Samejima M."/>
            <person name="Schmutz J."/>
            <person name="Slot J.C."/>
            <person name="St John F."/>
            <person name="Stenlid J."/>
            <person name="Sun H."/>
            <person name="Sun S."/>
            <person name="Syed K."/>
            <person name="Tsang A."/>
            <person name="Wiebenga A."/>
            <person name="Young D."/>
            <person name="Pisabarro A."/>
            <person name="Eastwood D.C."/>
            <person name="Martin F."/>
            <person name="Cullen D."/>
            <person name="Grigoriev I.V."/>
            <person name="Hibbett D.S."/>
        </authorList>
    </citation>
    <scope>NUCLEOTIDE SEQUENCE [LARGE SCALE GENOMIC DNA]</scope>
    <source>
        <strain evidence="4">RWD-64-598 SS2</strain>
    </source>
</reference>
<feature type="chain" id="PRO_5024278191" description="DOMON domain-containing protein" evidence="1">
    <location>
        <begin position="18"/>
        <end position="195"/>
    </location>
</feature>